<evidence type="ECO:0000313" key="1">
    <source>
        <dbReference type="EMBL" id="KXG75367.1"/>
    </source>
</evidence>
<reference evidence="1 2" key="1">
    <citation type="submission" date="2015-12" db="EMBL/GenBank/DDBJ databases">
        <title>Draft genome sequence of the thermoanaerobe Thermotalea metallivorans, an isolate from the runoff channel of the Great Artesian Basin, Australia.</title>
        <authorList>
            <person name="Patel B.K."/>
        </authorList>
    </citation>
    <scope>NUCLEOTIDE SEQUENCE [LARGE SCALE GENOMIC DNA]</scope>
    <source>
        <strain evidence="1 2">B2-1</strain>
    </source>
</reference>
<keyword evidence="2" id="KW-1185">Reference proteome</keyword>
<dbReference type="EMBL" id="LOEE01000035">
    <property type="protein sequence ID" value="KXG75367.1"/>
    <property type="molecule type" value="Genomic_DNA"/>
</dbReference>
<dbReference type="Proteomes" id="UP000070456">
    <property type="component" value="Unassembled WGS sequence"/>
</dbReference>
<dbReference type="PATRIC" id="fig|520762.4.peg.1996"/>
<dbReference type="OrthoDB" id="3034850at2"/>
<dbReference type="AlphaFoldDB" id="A0A140L492"/>
<evidence type="ECO:0000313" key="2">
    <source>
        <dbReference type="Proteomes" id="UP000070456"/>
    </source>
</evidence>
<organism evidence="1 2">
    <name type="scientific">Thermotalea metallivorans</name>
    <dbReference type="NCBI Taxonomy" id="520762"/>
    <lineage>
        <taxon>Bacteria</taxon>
        <taxon>Bacillati</taxon>
        <taxon>Bacillota</taxon>
        <taxon>Clostridia</taxon>
        <taxon>Peptostreptococcales</taxon>
        <taxon>Thermotaleaceae</taxon>
        <taxon>Thermotalea</taxon>
    </lineage>
</organism>
<name>A0A140L492_9FIRM</name>
<sequence>MDNNKIKQFPITYSQRRKNSLGPLHVECQISGRYLKFYKNTSMLQGGEFITLDVMATPTEDGKASKKICQMIVTREDLIEALNNITPKE</sequence>
<comment type="caution">
    <text evidence="1">The sequence shown here is derived from an EMBL/GenBank/DDBJ whole genome shotgun (WGS) entry which is preliminary data.</text>
</comment>
<proteinExistence type="predicted"/>
<dbReference type="RefSeq" id="WP_004400089.1">
    <property type="nucleotide sequence ID" value="NZ_LOEE01000035.1"/>
</dbReference>
<gene>
    <name evidence="1" type="ORF">AN619_18000</name>
</gene>
<accession>A0A140L492</accession>
<dbReference type="STRING" id="520762.AN619_18000"/>
<protein>
    <submittedName>
        <fullName evidence="1">Uncharacterized protein</fullName>
    </submittedName>
</protein>